<dbReference type="EMBL" id="FNIX01000011">
    <property type="protein sequence ID" value="SDP60974.1"/>
    <property type="molecule type" value="Genomic_DNA"/>
</dbReference>
<feature type="region of interest" description="Disordered" evidence="1">
    <location>
        <begin position="213"/>
        <end position="239"/>
    </location>
</feature>
<sequence length="273" mass="29561">MASGSSVRTSPNFSGAARWTSRAGPMWNNGLPEASLWRVRASATVEEAGVQATTEAVILLRSIRRTLIWTLIIVPLTVLGLLLTIVAVGSEPQPAPRSTPAAEPHVGACRRQNVDFDHVRPVARSSEQASTWRCGGAGRIRTDNLTGKTQPLSTPAIPCSYLGLPAAIPCHGCRSKPLAVDVFRHYVREKCGDDRALATTYIEGKPVGWSMPPRHRAVHRCGSRAPRPRAEVTPRRSSQQRLVANGFCSADYRSRSAKSSGRAARSCFRDSDA</sequence>
<feature type="compositionally biased region" description="Basic residues" evidence="1">
    <location>
        <begin position="213"/>
        <end position="222"/>
    </location>
</feature>
<keyword evidence="4" id="KW-1185">Reference proteome</keyword>
<keyword evidence="2" id="KW-0812">Transmembrane</keyword>
<keyword evidence="2" id="KW-0472">Membrane</keyword>
<dbReference type="Proteomes" id="UP000199691">
    <property type="component" value="Unassembled WGS sequence"/>
</dbReference>
<protein>
    <submittedName>
        <fullName evidence="3">Uncharacterized protein</fullName>
    </submittedName>
</protein>
<feature type="transmembrane region" description="Helical" evidence="2">
    <location>
        <begin position="67"/>
        <end position="89"/>
    </location>
</feature>
<keyword evidence="2" id="KW-1133">Transmembrane helix</keyword>
<proteinExistence type="predicted"/>
<evidence type="ECO:0000256" key="2">
    <source>
        <dbReference type="SAM" id="Phobius"/>
    </source>
</evidence>
<organism evidence="3 4">
    <name type="scientific">Lentzea jiangxiensis</name>
    <dbReference type="NCBI Taxonomy" id="641025"/>
    <lineage>
        <taxon>Bacteria</taxon>
        <taxon>Bacillati</taxon>
        <taxon>Actinomycetota</taxon>
        <taxon>Actinomycetes</taxon>
        <taxon>Pseudonocardiales</taxon>
        <taxon>Pseudonocardiaceae</taxon>
        <taxon>Lentzea</taxon>
    </lineage>
</organism>
<reference evidence="4" key="1">
    <citation type="submission" date="2016-10" db="EMBL/GenBank/DDBJ databases">
        <authorList>
            <person name="Varghese N."/>
            <person name="Submissions S."/>
        </authorList>
    </citation>
    <scope>NUCLEOTIDE SEQUENCE [LARGE SCALE GENOMIC DNA]</scope>
    <source>
        <strain evidence="4">CGMCC 4.6609</strain>
    </source>
</reference>
<gene>
    <name evidence="3" type="ORF">SAMN05421507_11199</name>
</gene>
<dbReference type="STRING" id="641025.SAMN05421507_11199"/>
<evidence type="ECO:0000313" key="4">
    <source>
        <dbReference type="Proteomes" id="UP000199691"/>
    </source>
</evidence>
<evidence type="ECO:0000256" key="1">
    <source>
        <dbReference type="SAM" id="MobiDB-lite"/>
    </source>
</evidence>
<name>A0A1H0U473_9PSEU</name>
<accession>A0A1H0U473</accession>
<dbReference type="AlphaFoldDB" id="A0A1H0U473"/>
<evidence type="ECO:0000313" key="3">
    <source>
        <dbReference type="EMBL" id="SDP60974.1"/>
    </source>
</evidence>